<dbReference type="PROSITE" id="PS50158">
    <property type="entry name" value="ZF_CCHC"/>
    <property type="match status" value="1"/>
</dbReference>
<dbReference type="SUPFAM" id="SSF57756">
    <property type="entry name" value="Retrovirus zinc finger-like domains"/>
    <property type="match status" value="1"/>
</dbReference>
<comment type="caution">
    <text evidence="3">The sequence shown here is derived from an EMBL/GenBank/DDBJ whole genome shotgun (WGS) entry which is preliminary data.</text>
</comment>
<keyword evidence="1" id="KW-0863">Zinc-finger</keyword>
<dbReference type="OrthoDB" id="3505248at2759"/>
<protein>
    <recommendedName>
        <fullName evidence="2">CCHC-type domain-containing protein</fullName>
    </recommendedName>
</protein>
<proteinExistence type="predicted"/>
<reference evidence="3" key="1">
    <citation type="journal article" date="2021" name="IMA Fungus">
        <title>Genomic characterization of three marine fungi, including Emericellopsis atlantica sp. nov. with signatures of a generalist lifestyle and marine biomass degradation.</title>
        <authorList>
            <person name="Hagestad O.C."/>
            <person name="Hou L."/>
            <person name="Andersen J.H."/>
            <person name="Hansen E.H."/>
            <person name="Altermark B."/>
            <person name="Li C."/>
            <person name="Kuhnert E."/>
            <person name="Cox R.J."/>
            <person name="Crous P.W."/>
            <person name="Spatafora J.W."/>
            <person name="Lail K."/>
            <person name="Amirebrahimi M."/>
            <person name="Lipzen A."/>
            <person name="Pangilinan J."/>
            <person name="Andreopoulos W."/>
            <person name="Hayes R.D."/>
            <person name="Ng V."/>
            <person name="Grigoriev I.V."/>
            <person name="Jackson S.A."/>
            <person name="Sutton T.D.S."/>
            <person name="Dobson A.D.W."/>
            <person name="Rama T."/>
        </authorList>
    </citation>
    <scope>NUCLEOTIDE SEQUENCE</scope>
    <source>
        <strain evidence="3">TRa018bII</strain>
    </source>
</reference>
<dbReference type="AlphaFoldDB" id="A0A9P7YC47"/>
<sequence>MDTDNINMILLPQMTYTEAIDNDVTVVFKNQFEEWTKARQEPTNWNKRSFAFKSFYWVMRNRAYYELKYPITLNGVDKPASKGYRTVTDHPSEHGWALHRNHPRHLLNFPLDILYMILSFTTTAPNPASLSPFTAIANQKCGMLLFDHYTATWLFPNCKINNLPHLGEVYSWRKRCDAHGSYFIQRKVRTPALDGTILRTCKVLDDIGSPIMYGYNNFSFKMVRKHDHNCRWHLINGKPYRPDPRKPQAANWVGEIKEGLNQIQHNRPITMLQGWLYFDPFLRWLHSIGMQRAQSVRHLTFNGMVKIHRCQESPCGGNCDDDLVLSIHLYFPFIRTFFTDLRKITIVFEHDYMFLRNPHPLRPDQPATSEEALRRLYQKSLSKIPSLRQLEILETWNDDGRPSSFATSFPAIFAEEMLEAVGEKSQASFHHTSKISKLRLDNTSCPARNSGSRGRNWARCQFCQEFGHVWAECYNLCSYCGEFGHFLSSCPWYDGYENQW</sequence>
<name>A0A9P7YC47_9HELO</name>
<keyword evidence="4" id="KW-1185">Reference proteome</keyword>
<evidence type="ECO:0000313" key="3">
    <source>
        <dbReference type="EMBL" id="KAG9230722.1"/>
    </source>
</evidence>
<evidence type="ECO:0000259" key="2">
    <source>
        <dbReference type="PROSITE" id="PS50158"/>
    </source>
</evidence>
<dbReference type="Gene3D" id="4.10.60.10">
    <property type="entry name" value="Zinc finger, CCHC-type"/>
    <property type="match status" value="1"/>
</dbReference>
<dbReference type="SMART" id="SM00343">
    <property type="entry name" value="ZnF_C2HC"/>
    <property type="match status" value="2"/>
</dbReference>
<dbReference type="EMBL" id="MU251649">
    <property type="protein sequence ID" value="KAG9230722.1"/>
    <property type="molecule type" value="Genomic_DNA"/>
</dbReference>
<dbReference type="InterPro" id="IPR036875">
    <property type="entry name" value="Znf_CCHC_sf"/>
</dbReference>
<accession>A0A9P7YC47</accession>
<gene>
    <name evidence="3" type="ORF">BJ875DRAFT_545950</name>
</gene>
<dbReference type="GO" id="GO:0008270">
    <property type="term" value="F:zinc ion binding"/>
    <property type="evidence" value="ECO:0007669"/>
    <property type="project" value="UniProtKB-KW"/>
</dbReference>
<dbReference type="GO" id="GO:0003676">
    <property type="term" value="F:nucleic acid binding"/>
    <property type="evidence" value="ECO:0007669"/>
    <property type="project" value="InterPro"/>
</dbReference>
<evidence type="ECO:0000313" key="4">
    <source>
        <dbReference type="Proteomes" id="UP000824998"/>
    </source>
</evidence>
<evidence type="ECO:0000256" key="1">
    <source>
        <dbReference type="PROSITE-ProRule" id="PRU00047"/>
    </source>
</evidence>
<keyword evidence="1" id="KW-0479">Metal-binding</keyword>
<dbReference type="Proteomes" id="UP000824998">
    <property type="component" value="Unassembled WGS sequence"/>
</dbReference>
<keyword evidence="1" id="KW-0862">Zinc</keyword>
<organism evidence="3 4">
    <name type="scientific">Amylocarpus encephaloides</name>
    <dbReference type="NCBI Taxonomy" id="45428"/>
    <lineage>
        <taxon>Eukaryota</taxon>
        <taxon>Fungi</taxon>
        <taxon>Dikarya</taxon>
        <taxon>Ascomycota</taxon>
        <taxon>Pezizomycotina</taxon>
        <taxon>Leotiomycetes</taxon>
        <taxon>Helotiales</taxon>
        <taxon>Helotiales incertae sedis</taxon>
        <taxon>Amylocarpus</taxon>
    </lineage>
</organism>
<feature type="domain" description="CCHC-type" evidence="2">
    <location>
        <begin position="477"/>
        <end position="491"/>
    </location>
</feature>
<dbReference type="InterPro" id="IPR001878">
    <property type="entry name" value="Znf_CCHC"/>
</dbReference>